<keyword evidence="1" id="KW-0238">DNA-binding</keyword>
<dbReference type="AlphaFoldDB" id="A0A371D4T6"/>
<protein>
    <recommendedName>
        <fullName evidence="3">HMG box domain-containing protein</fullName>
    </recommendedName>
</protein>
<evidence type="ECO:0000259" key="3">
    <source>
        <dbReference type="PROSITE" id="PS50118"/>
    </source>
</evidence>
<dbReference type="Proteomes" id="UP000256964">
    <property type="component" value="Unassembled WGS sequence"/>
</dbReference>
<feature type="region of interest" description="Disordered" evidence="2">
    <location>
        <begin position="38"/>
        <end position="58"/>
    </location>
</feature>
<feature type="region of interest" description="Disordered" evidence="2">
    <location>
        <begin position="141"/>
        <end position="253"/>
    </location>
</feature>
<dbReference type="GO" id="GO:0005634">
    <property type="term" value="C:nucleus"/>
    <property type="evidence" value="ECO:0007669"/>
    <property type="project" value="UniProtKB-UniRule"/>
</dbReference>
<name>A0A371D4T6_9APHY</name>
<feature type="compositionally biased region" description="Polar residues" evidence="2">
    <location>
        <begin position="235"/>
        <end position="246"/>
    </location>
</feature>
<evidence type="ECO:0000256" key="1">
    <source>
        <dbReference type="PROSITE-ProRule" id="PRU00267"/>
    </source>
</evidence>
<evidence type="ECO:0000313" key="4">
    <source>
        <dbReference type="EMBL" id="RDX47545.1"/>
    </source>
</evidence>
<evidence type="ECO:0000313" key="5">
    <source>
        <dbReference type="Proteomes" id="UP000256964"/>
    </source>
</evidence>
<proteinExistence type="predicted"/>
<feature type="compositionally biased region" description="Low complexity" evidence="2">
    <location>
        <begin position="203"/>
        <end position="231"/>
    </location>
</feature>
<sequence>MQSSSISRTSSYTASFYSRATDVLPIIPTRSTSTSSIASSTALSISPPPVDRTPTAVEEPERPNNAFFIFHQSLIRKATALQALVTQSGQKTRKLDHSIFAAMLWKDDRNAAMRAEFTAHFERRKAEYAAKKKLYEEALREGRPTIPLPTPAERRQRSREIARERTWQARAGQARRKRKALDAEGLDGTEGGRRRRSKRPRTDGSGPSSSASASSSCSSSSLDAMSMSSSPFGSDGTSLESSSDNGDFSMDMPASFPSFPLELGQPQGYMNLPTYQTLAFDNVVSRAAMYAPYHEGYVALMGPENFPLEHNVASQVTMYAPYHEGYAAVLNPGNIPLQQMMVEHEGQFGQQSSLPQQSALRTEPAEVELAARDAHSVGLAVDTSVPPDSTDPSSIMRMQLAAAAFNMELQLTMLGVPLDGDDDTSIDFGFPPIDGEVAVDSDVTGFDARLGRQYPTYDARPSY</sequence>
<dbReference type="InterPro" id="IPR036910">
    <property type="entry name" value="HMG_box_dom_sf"/>
</dbReference>
<accession>A0A371D4T6</accession>
<feature type="domain" description="HMG box" evidence="3">
    <location>
        <begin position="60"/>
        <end position="136"/>
    </location>
</feature>
<organism evidence="4 5">
    <name type="scientific">Lentinus brumalis</name>
    <dbReference type="NCBI Taxonomy" id="2498619"/>
    <lineage>
        <taxon>Eukaryota</taxon>
        <taxon>Fungi</taxon>
        <taxon>Dikarya</taxon>
        <taxon>Basidiomycota</taxon>
        <taxon>Agaricomycotina</taxon>
        <taxon>Agaricomycetes</taxon>
        <taxon>Polyporales</taxon>
        <taxon>Polyporaceae</taxon>
        <taxon>Lentinus</taxon>
    </lineage>
</organism>
<feature type="DNA-binding region" description="HMG box" evidence="1">
    <location>
        <begin position="60"/>
        <end position="136"/>
    </location>
</feature>
<keyword evidence="5" id="KW-1185">Reference proteome</keyword>
<gene>
    <name evidence="4" type="ORF">OH76DRAFT_771644</name>
</gene>
<feature type="compositionally biased region" description="Basic and acidic residues" evidence="2">
    <location>
        <begin position="152"/>
        <end position="167"/>
    </location>
</feature>
<keyword evidence="1" id="KW-0539">Nucleus</keyword>
<dbReference type="SUPFAM" id="SSF47095">
    <property type="entry name" value="HMG-box"/>
    <property type="match status" value="1"/>
</dbReference>
<dbReference type="InterPro" id="IPR009071">
    <property type="entry name" value="HMG_box_dom"/>
</dbReference>
<dbReference type="GO" id="GO:0003677">
    <property type="term" value="F:DNA binding"/>
    <property type="evidence" value="ECO:0007669"/>
    <property type="project" value="UniProtKB-UniRule"/>
</dbReference>
<dbReference type="EMBL" id="KZ857418">
    <property type="protein sequence ID" value="RDX47545.1"/>
    <property type="molecule type" value="Genomic_DNA"/>
</dbReference>
<reference evidence="4 5" key="1">
    <citation type="journal article" date="2018" name="Biotechnol. Biofuels">
        <title>Integrative visual omics of the white-rot fungus Polyporus brumalis exposes the biotechnological potential of its oxidative enzymes for delignifying raw plant biomass.</title>
        <authorList>
            <person name="Miyauchi S."/>
            <person name="Rancon A."/>
            <person name="Drula E."/>
            <person name="Hage H."/>
            <person name="Chaduli D."/>
            <person name="Favel A."/>
            <person name="Grisel S."/>
            <person name="Henrissat B."/>
            <person name="Herpoel-Gimbert I."/>
            <person name="Ruiz-Duenas F.J."/>
            <person name="Chevret D."/>
            <person name="Hainaut M."/>
            <person name="Lin J."/>
            <person name="Wang M."/>
            <person name="Pangilinan J."/>
            <person name="Lipzen A."/>
            <person name="Lesage-Meessen L."/>
            <person name="Navarro D."/>
            <person name="Riley R."/>
            <person name="Grigoriev I.V."/>
            <person name="Zhou S."/>
            <person name="Raouche S."/>
            <person name="Rosso M.N."/>
        </authorList>
    </citation>
    <scope>NUCLEOTIDE SEQUENCE [LARGE SCALE GENOMIC DNA]</scope>
    <source>
        <strain evidence="4 5">BRFM 1820</strain>
    </source>
</reference>
<evidence type="ECO:0000256" key="2">
    <source>
        <dbReference type="SAM" id="MobiDB-lite"/>
    </source>
</evidence>
<dbReference type="PROSITE" id="PS50118">
    <property type="entry name" value="HMG_BOX_2"/>
    <property type="match status" value="1"/>
</dbReference>